<evidence type="ECO:0000313" key="4">
    <source>
        <dbReference type="Proteomes" id="UP000288716"/>
    </source>
</evidence>
<sequence>METDEFIRRKSGCTMFLGYTSWPRAAFARRLDFWYNTDCCFMCVNSFLTVYFEQVDCAVISAGGIEEDVIKCLSQTYIERICAKRVNRIGNLLVPNDNSCAFEDWLMPVLDEMLKEQLKGEQFGLLRRLRQ</sequence>
<comment type="caution">
    <text evidence="3">The sequence shown here is derived from an EMBL/GenBank/DDBJ whole genome shotgun (WGS) entry which is preliminary data.</text>
</comment>
<protein>
    <submittedName>
        <fullName evidence="3">Putative deoxyhypusine synthase-like protein</fullName>
    </submittedName>
</protein>
<dbReference type="OrthoDB" id="294378at2759"/>
<keyword evidence="4" id="KW-1185">Reference proteome</keyword>
<dbReference type="Pfam" id="PF01916">
    <property type="entry name" value="DS"/>
    <property type="match status" value="1"/>
</dbReference>
<dbReference type="SUPFAM" id="SSF52467">
    <property type="entry name" value="DHS-like NAD/FAD-binding domain"/>
    <property type="match status" value="1"/>
</dbReference>
<evidence type="ECO:0000313" key="3">
    <source>
        <dbReference type="EMBL" id="RWS19774.1"/>
    </source>
</evidence>
<keyword evidence="2" id="KW-0520">NAD</keyword>
<evidence type="ECO:0000256" key="2">
    <source>
        <dbReference type="ARBA" id="ARBA00023027"/>
    </source>
</evidence>
<organism evidence="3 4">
    <name type="scientific">Leptotrombidium deliense</name>
    <dbReference type="NCBI Taxonomy" id="299467"/>
    <lineage>
        <taxon>Eukaryota</taxon>
        <taxon>Metazoa</taxon>
        <taxon>Ecdysozoa</taxon>
        <taxon>Arthropoda</taxon>
        <taxon>Chelicerata</taxon>
        <taxon>Arachnida</taxon>
        <taxon>Acari</taxon>
        <taxon>Acariformes</taxon>
        <taxon>Trombidiformes</taxon>
        <taxon>Prostigmata</taxon>
        <taxon>Anystina</taxon>
        <taxon>Parasitengona</taxon>
        <taxon>Trombiculoidea</taxon>
        <taxon>Trombiculidae</taxon>
        <taxon>Leptotrombidium</taxon>
    </lineage>
</organism>
<dbReference type="EMBL" id="NCKV01022795">
    <property type="protein sequence ID" value="RWS19774.1"/>
    <property type="molecule type" value="Genomic_DNA"/>
</dbReference>
<name>A0A443RX46_9ACAR</name>
<dbReference type="GO" id="GO:0005737">
    <property type="term" value="C:cytoplasm"/>
    <property type="evidence" value="ECO:0007669"/>
    <property type="project" value="TreeGrafter"/>
</dbReference>
<comment type="similarity">
    <text evidence="1">Belongs to the deoxyhypusine synthase family.</text>
</comment>
<dbReference type="AlphaFoldDB" id="A0A443RX46"/>
<dbReference type="PANTHER" id="PTHR11703:SF0">
    <property type="entry name" value="DEOXYHYPUSINE SYNTHASE"/>
    <property type="match status" value="1"/>
</dbReference>
<dbReference type="Gene3D" id="3.40.910.10">
    <property type="entry name" value="Deoxyhypusine synthase"/>
    <property type="match status" value="1"/>
</dbReference>
<dbReference type="InterPro" id="IPR029035">
    <property type="entry name" value="DHS-like_NAD/FAD-binding_dom"/>
</dbReference>
<evidence type="ECO:0000256" key="1">
    <source>
        <dbReference type="ARBA" id="ARBA00009892"/>
    </source>
</evidence>
<dbReference type="VEuPathDB" id="VectorBase:LDEU012266"/>
<dbReference type="STRING" id="299467.A0A443RX46"/>
<dbReference type="Proteomes" id="UP000288716">
    <property type="component" value="Unassembled WGS sequence"/>
</dbReference>
<dbReference type="InterPro" id="IPR036982">
    <property type="entry name" value="Deoxyhypusine_synthase_sf"/>
</dbReference>
<proteinExistence type="inferred from homology"/>
<accession>A0A443RX46</accession>
<dbReference type="PANTHER" id="PTHR11703">
    <property type="entry name" value="DEOXYHYPUSINE SYNTHASE"/>
    <property type="match status" value="1"/>
</dbReference>
<dbReference type="GO" id="GO:0034038">
    <property type="term" value="F:deoxyhypusine synthase activity"/>
    <property type="evidence" value="ECO:0007669"/>
    <property type="project" value="TreeGrafter"/>
</dbReference>
<dbReference type="InterPro" id="IPR002773">
    <property type="entry name" value="Deoxyhypusine_synthase"/>
</dbReference>
<reference evidence="3 4" key="1">
    <citation type="journal article" date="2018" name="Gigascience">
        <title>Genomes of trombidid mites reveal novel predicted allergens and laterally-transferred genes associated with secondary metabolism.</title>
        <authorList>
            <person name="Dong X."/>
            <person name="Chaisiri K."/>
            <person name="Xia D."/>
            <person name="Armstrong S.D."/>
            <person name="Fang Y."/>
            <person name="Donnelly M.J."/>
            <person name="Kadowaki T."/>
            <person name="McGarry J.W."/>
            <person name="Darby A.C."/>
            <person name="Makepeace B.L."/>
        </authorList>
    </citation>
    <scope>NUCLEOTIDE SEQUENCE [LARGE SCALE GENOMIC DNA]</scope>
    <source>
        <strain evidence="3">UoL-UT</strain>
    </source>
</reference>
<gene>
    <name evidence="3" type="ORF">B4U80_07995</name>
</gene>